<gene>
    <name evidence="2" type="ORF">AAIG11_12580</name>
</gene>
<keyword evidence="3" id="KW-1185">Reference proteome</keyword>
<dbReference type="RefSeq" id="WP_343186619.1">
    <property type="nucleotide sequence ID" value="NZ_JBCITM010000014.1"/>
</dbReference>
<dbReference type="EMBL" id="JBCITM010000014">
    <property type="protein sequence ID" value="MEN1761320.1"/>
    <property type="molecule type" value="Genomic_DNA"/>
</dbReference>
<evidence type="ECO:0000313" key="3">
    <source>
        <dbReference type="Proteomes" id="UP001407405"/>
    </source>
</evidence>
<feature type="region of interest" description="Disordered" evidence="1">
    <location>
        <begin position="200"/>
        <end position="222"/>
    </location>
</feature>
<sequence length="707" mass="79589">MKHLRTHMGLALALVLLLLVPLNMSRAMENQQGNPDTPNNPGNTSTGDEETPGIETLGDFATLKSLLDEFNKSMQVYGQREMMVNMEESMDTGAAPAEAPAASQDASRSGGTADFSTTNIQVAGVDEGDLVKTDGEYLYRINQDHIAILRVDPDRPMETAGRILLDEYFQPQELYLDNNKLVVIGSSWVIRPQNPVLYDSVTPQESGSSSSPSRTSVEVDTAPAEELLPDTGRSMIYPPDWWMPQTTTLKVYDVSQPAKASLLREIVVEGSLLSSRKVDEALYLVTNRHFDYYWIMQERPGQAEDLLKPVYRDSALEKGALQTVSFDEIGYFPGAVEPNYITLMGLSLDRLTEPAEVEVFLGRGQNIYASRENLYVAMEKWEAPAENIWPMPRLGWEDNTRTDVYRFALNQGRISHAATGHVPGRILNQFSMDEHQGHFRIATTTGNTWRTDEGTSKNHLYVLDLNLNRKGAIEDIAPTERIYSVRFMGERAYMVTFREIDPFYVIDLKDPAKPEILGYLKIPGYSDYLHPYDANHIIGFGKEVYDVKGNAIPGGFKMAVFDVSDVTRPVEKFKLEIGDTGSDSPLLYDHKALLFSKERNLIAFPITVMEKPAGTDPNNPWQWGQFTFQGAHVYGLDLNKGFTLKAAITHLSREDYQKAGQFWYDGEKNVDRILYVGDTLLTTSNHQVQRHRQSDFSLVDQVMMQTQ</sequence>
<evidence type="ECO:0000256" key="1">
    <source>
        <dbReference type="SAM" id="MobiDB-lite"/>
    </source>
</evidence>
<organism evidence="2 3">
    <name type="scientific">Anoxynatronum sibiricum</name>
    <dbReference type="NCBI Taxonomy" id="210623"/>
    <lineage>
        <taxon>Bacteria</taxon>
        <taxon>Bacillati</taxon>
        <taxon>Bacillota</taxon>
        <taxon>Clostridia</taxon>
        <taxon>Eubacteriales</taxon>
        <taxon>Clostridiaceae</taxon>
        <taxon>Anoxynatronum</taxon>
    </lineage>
</organism>
<reference evidence="2 3" key="1">
    <citation type="submission" date="2024-04" db="EMBL/GenBank/DDBJ databases">
        <title>Genome sequencing and metabolic network reconstruction of aminoacids and betaine degradation by Anoxynatronum sibiricum.</title>
        <authorList>
            <person name="Detkova E.N."/>
            <person name="Boltjanskaja Y.V."/>
            <person name="Mardanov A.V."/>
            <person name="Kevbrin V."/>
        </authorList>
    </citation>
    <scope>NUCLEOTIDE SEQUENCE [LARGE SCALE GENOMIC DNA]</scope>
    <source>
        <strain evidence="2 3">Z-7981</strain>
    </source>
</reference>
<proteinExistence type="predicted"/>
<dbReference type="Pfam" id="PF09826">
    <property type="entry name" value="Beta_propel"/>
    <property type="match status" value="1"/>
</dbReference>
<comment type="caution">
    <text evidence="2">The sequence shown here is derived from an EMBL/GenBank/DDBJ whole genome shotgun (WGS) entry which is preliminary data.</text>
</comment>
<feature type="compositionally biased region" description="Polar residues" evidence="1">
    <location>
        <begin position="104"/>
        <end position="115"/>
    </location>
</feature>
<feature type="region of interest" description="Disordered" evidence="1">
    <location>
        <begin position="28"/>
        <end position="54"/>
    </location>
</feature>
<feature type="compositionally biased region" description="Low complexity" evidence="1">
    <location>
        <begin position="200"/>
        <end position="218"/>
    </location>
</feature>
<dbReference type="InterPro" id="IPR019198">
    <property type="entry name" value="Beta_propeller_containing"/>
</dbReference>
<dbReference type="Proteomes" id="UP001407405">
    <property type="component" value="Unassembled WGS sequence"/>
</dbReference>
<accession>A0ABU9VWT4</accession>
<name>A0ABU9VWT4_9CLOT</name>
<evidence type="ECO:0000313" key="2">
    <source>
        <dbReference type="EMBL" id="MEN1761320.1"/>
    </source>
</evidence>
<feature type="compositionally biased region" description="Low complexity" evidence="1">
    <location>
        <begin position="30"/>
        <end position="46"/>
    </location>
</feature>
<feature type="region of interest" description="Disordered" evidence="1">
    <location>
        <begin position="90"/>
        <end position="115"/>
    </location>
</feature>
<protein>
    <submittedName>
        <fullName evidence="2">Beta-propeller domain-containing protein</fullName>
    </submittedName>
</protein>